<evidence type="ECO:0000313" key="1">
    <source>
        <dbReference type="EMBL" id="MDB6262311.1"/>
    </source>
</evidence>
<name>A0A9X3W9E1_LACAM</name>
<proteinExistence type="predicted"/>
<comment type="caution">
    <text evidence="1">The sequence shown here is derived from an EMBL/GenBank/DDBJ whole genome shotgun (WGS) entry which is preliminary data.</text>
</comment>
<accession>A0A9X3W9E1</accession>
<dbReference type="Pfam" id="PF14253">
    <property type="entry name" value="AbiH"/>
    <property type="match status" value="1"/>
</dbReference>
<dbReference type="AlphaFoldDB" id="A0A9X3W9E1"/>
<dbReference type="InterPro" id="IPR025935">
    <property type="entry name" value="AbiH"/>
</dbReference>
<gene>
    <name evidence="1" type="ORF">ODV15_07085</name>
</gene>
<protein>
    <submittedName>
        <fullName evidence="1">Bacteriophage abortive infection AbiH family protein</fullName>
    </submittedName>
</protein>
<sequence length="236" mass="27501">MKEIKQCTEYKSMACRLIGKILYPTGIANVRFTKNASTTLDVLNFNYSLNSDDGQQIEKNFDISAHLKINSWTNIHGVANKDPKFPKIIFGIDNRDIFEGNSKNKKLDFNDPRIIFTKSFRLMDNHINDIRNHQFQNKVDVISFYGHSLGEADYSYFESIFDKYDIYHKNVKLEFYCYPGDSGTKEKEKKKACEFMEDVYKLLTRYGNTISADHGLNMVNRLMLEERLSVLPDIEL</sequence>
<dbReference type="Proteomes" id="UP001143700">
    <property type="component" value="Unassembled WGS sequence"/>
</dbReference>
<dbReference type="EMBL" id="JAOTGU010000009">
    <property type="protein sequence ID" value="MDB6262311.1"/>
    <property type="molecule type" value="Genomic_DNA"/>
</dbReference>
<reference evidence="1" key="2">
    <citation type="submission" date="2022-10" db="EMBL/GenBank/DDBJ databases">
        <authorList>
            <person name="Kostovova I."/>
            <person name="Moravkova M."/>
            <person name="Pechar R."/>
        </authorList>
    </citation>
    <scope>NUCLEOTIDE SEQUENCE</scope>
    <source>
        <strain evidence="1">M356A</strain>
    </source>
</reference>
<organism evidence="1 2">
    <name type="scientific">Lactobacillus amylovorus</name>
    <dbReference type="NCBI Taxonomy" id="1604"/>
    <lineage>
        <taxon>Bacteria</taxon>
        <taxon>Bacillati</taxon>
        <taxon>Bacillota</taxon>
        <taxon>Bacilli</taxon>
        <taxon>Lactobacillales</taxon>
        <taxon>Lactobacillaceae</taxon>
        <taxon>Lactobacillus</taxon>
    </lineage>
</organism>
<evidence type="ECO:0000313" key="2">
    <source>
        <dbReference type="Proteomes" id="UP001143700"/>
    </source>
</evidence>
<dbReference type="RefSeq" id="WP_271870209.1">
    <property type="nucleotide sequence ID" value="NZ_JAOTGU010000009.1"/>
</dbReference>
<reference evidence="1" key="1">
    <citation type="journal article" date="2022" name="Microorganisms">
        <title>Antibiotic Susceptibility, Resistance Gene Determinants and Corresponding Genomic Regions in Lactobacillus amylovorus Isolates Derived from Wild Boars and Domestic Pigs.</title>
        <authorList>
            <person name="Moravkova M."/>
            <person name="Kostovova I."/>
            <person name="Kavanova K."/>
            <person name="Pechar R."/>
            <person name="Stanek S."/>
            <person name="Brychta A."/>
            <person name="Zeman M."/>
            <person name="Kubasova T."/>
        </authorList>
    </citation>
    <scope>NUCLEOTIDE SEQUENCE</scope>
    <source>
        <strain evidence="1">M356A</strain>
    </source>
</reference>